<evidence type="ECO:0000313" key="3">
    <source>
        <dbReference type="Proteomes" id="UP000298681"/>
    </source>
</evidence>
<dbReference type="EMBL" id="SPUH01000001">
    <property type="protein sequence ID" value="TKS53353.1"/>
    <property type="molecule type" value="Genomic_DNA"/>
</dbReference>
<evidence type="ECO:0000313" key="2">
    <source>
        <dbReference type="EMBL" id="TKS53353.1"/>
    </source>
</evidence>
<dbReference type="PANTHER" id="PTHR36920:SF1">
    <property type="entry name" value="OUTER MEMBRANE PROTEIN W"/>
    <property type="match status" value="1"/>
</dbReference>
<evidence type="ECO:0000256" key="1">
    <source>
        <dbReference type="SAM" id="SignalP"/>
    </source>
</evidence>
<feature type="signal peptide" evidence="1">
    <location>
        <begin position="1"/>
        <end position="22"/>
    </location>
</feature>
<dbReference type="Proteomes" id="UP000298681">
    <property type="component" value="Unassembled WGS sequence"/>
</dbReference>
<dbReference type="Pfam" id="PF03922">
    <property type="entry name" value="OmpW"/>
    <property type="match status" value="1"/>
</dbReference>
<feature type="chain" id="PRO_5021318573" evidence="1">
    <location>
        <begin position="23"/>
        <end position="206"/>
    </location>
</feature>
<comment type="caution">
    <text evidence="2">The sequence shown here is derived from an EMBL/GenBank/DDBJ whole genome shotgun (WGS) entry which is preliminary data.</text>
</comment>
<dbReference type="GO" id="GO:0019867">
    <property type="term" value="C:outer membrane"/>
    <property type="evidence" value="ECO:0007669"/>
    <property type="project" value="InterPro"/>
</dbReference>
<keyword evidence="1" id="KW-0732">Signal</keyword>
<dbReference type="Gene3D" id="2.40.160.20">
    <property type="match status" value="1"/>
</dbReference>
<accession>A0A4Z1RB15</accession>
<keyword evidence="3" id="KW-1185">Reference proteome</keyword>
<dbReference type="AlphaFoldDB" id="A0A4Z1RB15"/>
<dbReference type="PANTHER" id="PTHR36920">
    <property type="match status" value="1"/>
</dbReference>
<protein>
    <submittedName>
        <fullName evidence="2">OmpW family protein</fullName>
    </submittedName>
</protein>
<dbReference type="SUPFAM" id="SSF56925">
    <property type="entry name" value="OMPA-like"/>
    <property type="match status" value="1"/>
</dbReference>
<dbReference type="GO" id="GO:0055085">
    <property type="term" value="P:transmembrane transport"/>
    <property type="evidence" value="ECO:0007669"/>
    <property type="project" value="TreeGrafter"/>
</dbReference>
<name>A0A4Z1RB15_9GAMM</name>
<proteinExistence type="predicted"/>
<sequence>MRLISSSLLALALAAAAVPAAAQSAGDWTVAVGAHNVDPKSDNGTLAAGTLPVSVDSNVRPTIALEYFVRDALGIEVLAALPFQHDIAIAGLGTVATTKHLPPTVSLQYHFNNGGKVSPLLGLGVNYTTFFSEDTRGALAGADLELGDSRGLAAHAGVDIRLGNGGALRIDARWIDIDSSVRLDGAKLGTASIDPWVYGAAYVHRF</sequence>
<dbReference type="InterPro" id="IPR005618">
    <property type="entry name" value="OMPW"/>
</dbReference>
<gene>
    <name evidence="2" type="ORF">E4582_00260</name>
</gene>
<dbReference type="InterPro" id="IPR011250">
    <property type="entry name" value="OMP/PagP_B-barrel"/>
</dbReference>
<reference evidence="2 3" key="1">
    <citation type="submission" date="2019-01" db="EMBL/GenBank/DDBJ databases">
        <authorList>
            <person name="Zhang S."/>
        </authorList>
    </citation>
    <scope>NUCLEOTIDE SEQUENCE [LARGE SCALE GENOMIC DNA]</scope>
    <source>
        <strain evidence="2 3">1626</strain>
    </source>
</reference>
<dbReference type="RefSeq" id="WP_134672739.1">
    <property type="nucleotide sequence ID" value="NZ_SPUH01000001.1"/>
</dbReference>
<organism evidence="2 3">
    <name type="scientific">Luteimonas yindakuii</name>
    <dbReference type="NCBI Taxonomy" id="2565782"/>
    <lineage>
        <taxon>Bacteria</taxon>
        <taxon>Pseudomonadati</taxon>
        <taxon>Pseudomonadota</taxon>
        <taxon>Gammaproteobacteria</taxon>
        <taxon>Lysobacterales</taxon>
        <taxon>Lysobacteraceae</taxon>
        <taxon>Luteimonas</taxon>
    </lineage>
</organism>